<evidence type="ECO:0000313" key="11">
    <source>
        <dbReference type="EMBL" id="KXJ93094.1"/>
    </source>
</evidence>
<evidence type="ECO:0000256" key="4">
    <source>
        <dbReference type="ARBA" id="ARBA00023015"/>
    </source>
</evidence>
<feature type="compositionally biased region" description="Low complexity" evidence="10">
    <location>
        <begin position="12"/>
        <end position="36"/>
    </location>
</feature>
<evidence type="ECO:0000256" key="7">
    <source>
        <dbReference type="ARBA" id="ARBA00023242"/>
    </source>
</evidence>
<comment type="function">
    <text evidence="9">Component of the Mediator complex, a coactivator involved in the regulated transcription of nearly all RNA polymerase II-dependent genes. Mediator functions as a bridge to convey information from gene-specific regulatory proteins to the basal RNA polymerase II transcription machinery. Mediator is recruited to promoters by direct interactions with regulatory proteins and serves as a scaffold for the assembly of a functional preinitiation complex with RNA polymerase II and the general transcription factors.</text>
</comment>
<comment type="subunit">
    <text evidence="9">Component of the Mediator complex.</text>
</comment>
<feature type="region of interest" description="Disordered" evidence="10">
    <location>
        <begin position="941"/>
        <end position="960"/>
    </location>
</feature>
<evidence type="ECO:0000256" key="6">
    <source>
        <dbReference type="ARBA" id="ARBA00023163"/>
    </source>
</evidence>
<feature type="compositionally biased region" description="Gly residues" evidence="10">
    <location>
        <begin position="941"/>
        <end position="959"/>
    </location>
</feature>
<proteinExistence type="inferred from homology"/>
<dbReference type="GO" id="GO:0003712">
    <property type="term" value="F:transcription coregulator activity"/>
    <property type="evidence" value="ECO:0007669"/>
    <property type="project" value="InterPro"/>
</dbReference>
<evidence type="ECO:0000256" key="9">
    <source>
        <dbReference type="RuleBase" id="RU364142"/>
    </source>
</evidence>
<dbReference type="OrthoDB" id="5322661at2759"/>
<keyword evidence="4 9" id="KW-0805">Transcription regulation</keyword>
<evidence type="ECO:0000313" key="12">
    <source>
        <dbReference type="Proteomes" id="UP000070501"/>
    </source>
</evidence>
<comment type="similarity">
    <text evidence="2 9">Belongs to the Mediator complex subunit 5 family.</text>
</comment>
<feature type="region of interest" description="Disordered" evidence="10">
    <location>
        <begin position="1"/>
        <end position="36"/>
    </location>
</feature>
<evidence type="ECO:0000256" key="10">
    <source>
        <dbReference type="SAM" id="MobiDB-lite"/>
    </source>
</evidence>
<accession>A0A136J7F0</accession>
<dbReference type="InParanoid" id="A0A136J7F0"/>
<dbReference type="AlphaFoldDB" id="A0A136J7F0"/>
<dbReference type="GO" id="GO:0016592">
    <property type="term" value="C:mediator complex"/>
    <property type="evidence" value="ECO:0007669"/>
    <property type="project" value="InterPro"/>
</dbReference>
<keyword evidence="12" id="KW-1185">Reference proteome</keyword>
<keyword evidence="7 9" id="KW-0539">Nucleus</keyword>
<dbReference type="EMBL" id="KQ964248">
    <property type="protein sequence ID" value="KXJ93094.1"/>
    <property type="molecule type" value="Genomic_DNA"/>
</dbReference>
<evidence type="ECO:0000256" key="2">
    <source>
        <dbReference type="ARBA" id="ARBA00008782"/>
    </source>
</evidence>
<dbReference type="InterPro" id="IPR014801">
    <property type="entry name" value="Mediator_Med5_fun"/>
</dbReference>
<dbReference type="Pfam" id="PF08689">
    <property type="entry name" value="Med5"/>
    <property type="match status" value="1"/>
</dbReference>
<dbReference type="STRING" id="196109.A0A136J7F0"/>
<feature type="compositionally biased region" description="Gly residues" evidence="10">
    <location>
        <begin position="1"/>
        <end position="11"/>
    </location>
</feature>
<dbReference type="PANTHER" id="PTHR35784:SF1">
    <property type="entry name" value="MEDIATOR OF RNA POLYMERASE II TRANSCRIPTION SUBUNIT 5"/>
    <property type="match status" value="1"/>
</dbReference>
<evidence type="ECO:0000256" key="3">
    <source>
        <dbReference type="ARBA" id="ARBA00020628"/>
    </source>
</evidence>
<evidence type="ECO:0000256" key="8">
    <source>
        <dbReference type="ARBA" id="ARBA00031256"/>
    </source>
</evidence>
<sequence>MSTGRPPGGGSSAALAPAAPTTQQQRGSSSSTDHSQSLSQWKGFMSRCISSRLDPETFDSYAALLHSKHPLPTVAVADIVFRPHESNSESLDPRIPRYVQVLVQRGLVNTPSILQALWRYSSSQAFAQDQQQHDGRRPLIWRSSYAAEEVIFYRLTKAVGLGSGIKCAADAIQVCQVMARWMTLFTAASAAFAQQELMMGQVHTAAQSEMEAARAAFVMLLLSVCDNPAVLHALAQPYAKEVRKALSASLATFVPSILQTASQIAGRLEHFRTETLASFDPVEKDNTKDVVKSDMDELLDSTIGLESFVVPDLQITNSRAGLYVYLNAALVGRPLLDDHTFLSFLHNRYQGDIQATAIDLILASFDILANAVFRRESHKTGYLLRSYLINKVPLLLANLATSMFPPLTPQFCISEAMSQVDTNAFPSMSEMFDLSNDNRDSVTENVRADFCFACCLHGLIPEDSINSLIGDMHYQTLPAGGRYIKQTLVAECMADPERIMKLIGEMENYDGNVGAACRAVTEVIGRLCSEKETITLKNICAQLAKKPLSMDVMLLFDKPATFLHPLCELLDNWRYDEDQGEYQPVYEEFGSILLLVLAFAYRYNLTAVDIGIRSPQSFVANLLNKGQWSRGLDELSEQEKGHLGGWIQGLFDNEAGGLGDELMSSCPPQDFYLLVPTLFHNMVLAFSVGYLQEESLKTGMEYLVDTFLLPSLVMAINYMATQLWNDRKDERKAAIRILQLILLTKHGSNDAQAMLSAVLNVVAKPLENALRLYQRQDPQSQEVDPLLNAIKENIRLSRRTAGAGHNDMESWTSTSGGGLAAAVRHTIQGLVQWGMQPGLNVMPTNYTHRQMLAAARMLGARRLLGIILDEVKQHTESPASTSLSLRAALRAEAEDFKTTQKTDPLLADITVRLHRRVEAQLHGFDGLDGLGDGSGDLSGLGGLGGNGTGSDGGGGGMDLGGADDDIFSGLEGVGSSADLLQGWDGMDFS</sequence>
<keyword evidence="6 9" id="KW-0804">Transcription</keyword>
<protein>
    <recommendedName>
        <fullName evidence="3 9">Mediator of RNA polymerase II transcription subunit 5</fullName>
    </recommendedName>
    <alternativeName>
        <fullName evidence="8 9">Mediator complex subunit 5</fullName>
    </alternativeName>
</protein>
<dbReference type="Proteomes" id="UP000070501">
    <property type="component" value="Unassembled WGS sequence"/>
</dbReference>
<evidence type="ECO:0000256" key="5">
    <source>
        <dbReference type="ARBA" id="ARBA00023159"/>
    </source>
</evidence>
<comment type="subcellular location">
    <subcellularLocation>
        <location evidence="1 9">Nucleus</location>
    </subcellularLocation>
</comment>
<reference evidence="12" key="1">
    <citation type="submission" date="2016-02" db="EMBL/GenBank/DDBJ databases">
        <title>Draft genome sequence of Microdochium bolleyi, a fungal endophyte of beachgrass.</title>
        <authorList>
            <consortium name="DOE Joint Genome Institute"/>
            <person name="David A.S."/>
            <person name="May G."/>
            <person name="Haridas S."/>
            <person name="Lim J."/>
            <person name="Wang M."/>
            <person name="Labutti K."/>
            <person name="Lipzen A."/>
            <person name="Barry K."/>
            <person name="Grigoriev I.V."/>
        </authorList>
    </citation>
    <scope>NUCLEOTIDE SEQUENCE [LARGE SCALE GENOMIC DNA]</scope>
    <source>
        <strain evidence="12">J235TASD1</strain>
    </source>
</reference>
<gene>
    <name evidence="9" type="primary">MED5</name>
    <name evidence="11" type="ORF">Micbo1qcDRAFT_146135</name>
</gene>
<dbReference type="PANTHER" id="PTHR35784">
    <property type="entry name" value="MEDIATOR OF RNA POLYMERASE II TRANSCRIPTION SUBUNIT 5"/>
    <property type="match status" value="1"/>
</dbReference>
<dbReference type="GO" id="GO:0006357">
    <property type="term" value="P:regulation of transcription by RNA polymerase II"/>
    <property type="evidence" value="ECO:0007669"/>
    <property type="project" value="InterPro"/>
</dbReference>
<name>A0A136J7F0_9PEZI</name>
<evidence type="ECO:0000256" key="1">
    <source>
        <dbReference type="ARBA" id="ARBA00004123"/>
    </source>
</evidence>
<organism evidence="11 12">
    <name type="scientific">Microdochium bolleyi</name>
    <dbReference type="NCBI Taxonomy" id="196109"/>
    <lineage>
        <taxon>Eukaryota</taxon>
        <taxon>Fungi</taxon>
        <taxon>Dikarya</taxon>
        <taxon>Ascomycota</taxon>
        <taxon>Pezizomycotina</taxon>
        <taxon>Sordariomycetes</taxon>
        <taxon>Xylariomycetidae</taxon>
        <taxon>Xylariales</taxon>
        <taxon>Microdochiaceae</taxon>
        <taxon>Microdochium</taxon>
    </lineage>
</organism>
<keyword evidence="5 9" id="KW-0010">Activator</keyword>